<proteinExistence type="predicted"/>
<dbReference type="EMBL" id="JBBMEI010000111">
    <property type="protein sequence ID" value="MEQ2360209.1"/>
    <property type="molecule type" value="Genomic_DNA"/>
</dbReference>
<protein>
    <submittedName>
        <fullName evidence="3">Carboxypeptidase regulatory-like domain-containing protein</fullName>
    </submittedName>
</protein>
<comment type="caution">
    <text evidence="3">The sequence shown here is derived from an EMBL/GenBank/DDBJ whole genome shotgun (WGS) entry which is preliminary data.</text>
</comment>
<evidence type="ECO:0000256" key="1">
    <source>
        <dbReference type="SAM" id="MobiDB-lite"/>
    </source>
</evidence>
<feature type="signal peptide" evidence="2">
    <location>
        <begin position="1"/>
        <end position="30"/>
    </location>
</feature>
<dbReference type="SUPFAM" id="SSF49464">
    <property type="entry name" value="Carboxypeptidase regulatory domain-like"/>
    <property type="match status" value="1"/>
</dbReference>
<feature type="chain" id="PRO_5047143258" evidence="2">
    <location>
        <begin position="31"/>
        <end position="1379"/>
    </location>
</feature>
<reference evidence="3 4" key="1">
    <citation type="submission" date="2024-03" db="EMBL/GenBank/DDBJ databases">
        <title>Human intestinal bacterial collection.</title>
        <authorList>
            <person name="Pauvert C."/>
            <person name="Hitch T.C.A."/>
            <person name="Clavel T."/>
        </authorList>
    </citation>
    <scope>NUCLEOTIDE SEQUENCE [LARGE SCALE GENOMIC DNA]</scope>
    <source>
        <strain evidence="3 4">CLA-AA-H95</strain>
    </source>
</reference>
<dbReference type="Pfam" id="PF07554">
    <property type="entry name" value="FIVAR"/>
    <property type="match status" value="1"/>
</dbReference>
<accession>A0ABV1ATH5</accession>
<dbReference type="Gene3D" id="2.60.40.1120">
    <property type="entry name" value="Carboxypeptidase-like, regulatory domain"/>
    <property type="match status" value="2"/>
</dbReference>
<dbReference type="Proteomes" id="UP001446032">
    <property type="component" value="Unassembled WGS sequence"/>
</dbReference>
<organism evidence="3 4">
    <name type="scientific">Blautia intestinihominis</name>
    <dbReference type="NCBI Taxonomy" id="3133152"/>
    <lineage>
        <taxon>Bacteria</taxon>
        <taxon>Bacillati</taxon>
        <taxon>Bacillota</taxon>
        <taxon>Clostridia</taxon>
        <taxon>Lachnospirales</taxon>
        <taxon>Lachnospiraceae</taxon>
        <taxon>Blautia</taxon>
    </lineage>
</organism>
<evidence type="ECO:0000313" key="4">
    <source>
        <dbReference type="Proteomes" id="UP001446032"/>
    </source>
</evidence>
<evidence type="ECO:0000256" key="2">
    <source>
        <dbReference type="SAM" id="SignalP"/>
    </source>
</evidence>
<gene>
    <name evidence="3" type="ORF">WMO75_18140</name>
</gene>
<dbReference type="SUPFAM" id="SSF49478">
    <property type="entry name" value="Cna protein B-type domain"/>
    <property type="match status" value="1"/>
</dbReference>
<keyword evidence="2" id="KW-0732">Signal</keyword>
<evidence type="ECO:0000313" key="3">
    <source>
        <dbReference type="EMBL" id="MEQ2360209.1"/>
    </source>
</evidence>
<dbReference type="Gene3D" id="1.20.1270.90">
    <property type="entry name" value="AF1782-like"/>
    <property type="match status" value="1"/>
</dbReference>
<keyword evidence="4" id="KW-1185">Reference proteome</keyword>
<name>A0ABV1ATH5_9FIRM</name>
<dbReference type="RefSeq" id="WP_349078677.1">
    <property type="nucleotide sequence ID" value="NZ_JBBMEI010000111.1"/>
</dbReference>
<dbReference type="InterPro" id="IPR008969">
    <property type="entry name" value="CarboxyPept-like_regulatory"/>
</dbReference>
<dbReference type="Pfam" id="PF13620">
    <property type="entry name" value="CarboxypepD_reg"/>
    <property type="match status" value="1"/>
</dbReference>
<sequence length="1379" mass="150124">MKKKELLKRLSAISMAAMMTVTAVPANTFAADIEFSDGEAETAEAQEDSADISVEEDTGSAEAQTEDFQAEEPSGEAVTVNEENADFSADAEDALFSDGAEAVGDAVDDAKVAADEYLKNNYVDNNKIITSGGAGVVKSQDGLSYSVGLKIPTSGSKISSLRFKTESSSSNYRVGWYINSDCPWVNIGTKKPANLGSLSINRPTAEQGAQSFQATLRLFSADTSTDVINDEAQAASAALATQEFTIIIEAAEPNYTMRINVVDEEGNLIPDAIVTLEKNWNAVAPKADGSYDMEKGAGYSLTVKKDGYNDYTESYFTFNPTEVNTVKTVTLKKIVTRNIRFNVTDKSGNPVNGATVKVKKGYWDTVNPESDGSYNLIDGTSYNYTVEAPNYKTASSSFTPSGDQTIDIQLEKNITDYNVKFNPVDNDGKAIENASIKVTYEEEDPWDEDETETIELKANEDGSYTMKKGVTYTYTVKASDYKDVTATYTPSGDDENVSIDVKMVSSIDPADVETVNAIKEKFDKEVGTLRPDFASCKNICDLVKTKIEALGMDTTGVTVSVKSSDDPDTVATDGTIHYYAQAPNSFTAVNSKNINLVFVFEKNGAKAETAESRATIGWDRDYFNTQMTADQENLTWDKIKGSNTDAAEVTSNLTLPQCMSSSVNTAWSKITWTSSDESVISFKDTGWGSLIDAKEGVVTPQQEDKEVTLTATFNANDRLLNGYVEKVSDFATLTKEFKVTVKGTGITKPTEEELRAILDQYYTADKITDSNTQGAVDLANCTSDLQLPRYTRITDANGENVFNNREITVTSDNAAITIYGYRAAVDRFASNDDINANLIVTFTRDGVTATKKIPVTVKAITEAEVQDQLNLMELAKAHYFDGINDGQYADKDSITGNLHPFQEMILGEDGNPKWIYNFDDKTGKGIIPDDQFTDPWEMEGAGYNKFKSSNNAVVGHENLVVTRRETDTQITISSVLSSELYREAAAKHPDNAVLQKLYKQPVSVTVTIKGTKSAAEGLQKLISEAQTLLDGMTEGTEAGQYPEGTKATLKEAIDTATAVLNKENVTEEELSDATQALQKAVDTAKDAQNTAVAEVKIRVNMANQPASLRDLTVTAKDAAAYGYEKPEAMKNQVTVVDALYTLHKAMYGEAFDADPSRYLNVGTNGWINTVFEDTTGNVGYYVNNEYPVDETGMGTVANTTVLHSGDEFSIYLLADTTSWSDEFMYFKDVPTEICAGKEFQAVLYGRNMMSAGASAEAGCTVELKNLDTNETAEFVTDADGVASIKADKAGNYQLTVTKTPYTYFVAPLAQFEAKEHVFDEGKVTKEPTCAEAGEKTYTCTVCGTTKTEEIAKTNKHTYDKGVVTKKATYTATGVKTYTC</sequence>
<feature type="compositionally biased region" description="Acidic residues" evidence="1">
    <location>
        <begin position="35"/>
        <end position="74"/>
    </location>
</feature>
<feature type="region of interest" description="Disordered" evidence="1">
    <location>
        <begin position="35"/>
        <end position="77"/>
    </location>
</feature>
<feature type="non-terminal residue" evidence="3">
    <location>
        <position position="1379"/>
    </location>
</feature>